<dbReference type="Proteomes" id="UP000785679">
    <property type="component" value="Unassembled WGS sequence"/>
</dbReference>
<accession>A0A8J8NR14</accession>
<organism evidence="1 2">
    <name type="scientific">Halteria grandinella</name>
    <dbReference type="NCBI Taxonomy" id="5974"/>
    <lineage>
        <taxon>Eukaryota</taxon>
        <taxon>Sar</taxon>
        <taxon>Alveolata</taxon>
        <taxon>Ciliophora</taxon>
        <taxon>Intramacronucleata</taxon>
        <taxon>Spirotrichea</taxon>
        <taxon>Stichotrichia</taxon>
        <taxon>Sporadotrichida</taxon>
        <taxon>Halteriidae</taxon>
        <taxon>Halteria</taxon>
    </lineage>
</organism>
<protein>
    <submittedName>
        <fullName evidence="1">Uncharacterized protein</fullName>
    </submittedName>
</protein>
<sequence length="176" mass="20597">MTLQDFDSNFLQSLIVYLDATKYDNCSEVTIQFGFLGSLESTQSIFEEVDRTQNTIYCTYNFINNKDYQGLIELFKNKNPFETQNPDLSNVRYMLTIEMCLPEEKKEIGFKRFQITYQKSYITDEKIFYQSKSLDFSSMTLTDNDVTGFKGKHKYADYHLCAAPTPRLHQILLNLS</sequence>
<gene>
    <name evidence="1" type="ORF">FGO68_gene5638</name>
</gene>
<proteinExistence type="predicted"/>
<dbReference type="AlphaFoldDB" id="A0A8J8NR14"/>
<dbReference type="EMBL" id="RRYP01010078">
    <property type="protein sequence ID" value="TNV78626.1"/>
    <property type="molecule type" value="Genomic_DNA"/>
</dbReference>
<keyword evidence="2" id="KW-1185">Reference proteome</keyword>
<name>A0A8J8NR14_HALGN</name>
<evidence type="ECO:0000313" key="1">
    <source>
        <dbReference type="EMBL" id="TNV78626.1"/>
    </source>
</evidence>
<evidence type="ECO:0000313" key="2">
    <source>
        <dbReference type="Proteomes" id="UP000785679"/>
    </source>
</evidence>
<comment type="caution">
    <text evidence="1">The sequence shown here is derived from an EMBL/GenBank/DDBJ whole genome shotgun (WGS) entry which is preliminary data.</text>
</comment>
<reference evidence="1" key="1">
    <citation type="submission" date="2019-06" db="EMBL/GenBank/DDBJ databases">
        <authorList>
            <person name="Zheng W."/>
        </authorList>
    </citation>
    <scope>NUCLEOTIDE SEQUENCE</scope>
    <source>
        <strain evidence="1">QDHG01</strain>
    </source>
</reference>